<dbReference type="PANTHER" id="PTHR24365">
    <property type="entry name" value="TOLL-LIKE RECEPTOR"/>
    <property type="match status" value="1"/>
</dbReference>
<dbReference type="Gene3D" id="3.80.10.10">
    <property type="entry name" value="Ribonuclease Inhibitor"/>
    <property type="match status" value="1"/>
</dbReference>
<evidence type="ECO:0000256" key="5">
    <source>
        <dbReference type="ARBA" id="ARBA00022737"/>
    </source>
</evidence>
<keyword evidence="2" id="KW-0433">Leucine-rich repeat</keyword>
<dbReference type="EMBL" id="LBMM01000398">
    <property type="protein sequence ID" value="KMQ98451.1"/>
    <property type="molecule type" value="Genomic_DNA"/>
</dbReference>
<evidence type="ECO:0000313" key="12">
    <source>
        <dbReference type="Proteomes" id="UP000036403"/>
    </source>
</evidence>
<gene>
    <name evidence="11" type="ORF">RF55_1185</name>
</gene>
<dbReference type="PANTHER" id="PTHR24365:SF522">
    <property type="entry name" value="LOW QUALITY PROTEIN: TOLL-LIKE RECEPTOR 13-RELATED"/>
    <property type="match status" value="1"/>
</dbReference>
<keyword evidence="12" id="KW-1185">Reference proteome</keyword>
<dbReference type="SUPFAM" id="SSF52058">
    <property type="entry name" value="L domain-like"/>
    <property type="match status" value="1"/>
</dbReference>
<dbReference type="Pfam" id="PF13855">
    <property type="entry name" value="LRR_8"/>
    <property type="match status" value="1"/>
</dbReference>
<dbReference type="PROSITE" id="PS51450">
    <property type="entry name" value="LRR"/>
    <property type="match status" value="1"/>
</dbReference>
<evidence type="ECO:0000256" key="8">
    <source>
        <dbReference type="ARBA" id="ARBA00023180"/>
    </source>
</evidence>
<evidence type="ECO:0000256" key="7">
    <source>
        <dbReference type="ARBA" id="ARBA00023136"/>
    </source>
</evidence>
<dbReference type="GO" id="GO:0005886">
    <property type="term" value="C:plasma membrane"/>
    <property type="evidence" value="ECO:0007669"/>
    <property type="project" value="TreeGrafter"/>
</dbReference>
<dbReference type="AlphaFoldDB" id="A0A0J7P1B7"/>
<evidence type="ECO:0000256" key="6">
    <source>
        <dbReference type="ARBA" id="ARBA00022989"/>
    </source>
</evidence>
<feature type="signal peptide" evidence="10">
    <location>
        <begin position="1"/>
        <end position="23"/>
    </location>
</feature>
<feature type="chain" id="PRO_5005291551" evidence="10">
    <location>
        <begin position="24"/>
        <end position="622"/>
    </location>
</feature>
<evidence type="ECO:0000256" key="10">
    <source>
        <dbReference type="SAM" id="SignalP"/>
    </source>
</evidence>
<keyword evidence="7" id="KW-0472">Membrane</keyword>
<feature type="compositionally biased region" description="Basic and acidic residues" evidence="9">
    <location>
        <begin position="450"/>
        <end position="463"/>
    </location>
</feature>
<keyword evidence="8" id="KW-0325">Glycoprotein</keyword>
<evidence type="ECO:0000256" key="4">
    <source>
        <dbReference type="ARBA" id="ARBA00022729"/>
    </source>
</evidence>
<name>A0A0J7P1B7_LASNI</name>
<dbReference type="InterPro" id="IPR003591">
    <property type="entry name" value="Leu-rich_rpt_typical-subtyp"/>
</dbReference>
<feature type="compositionally biased region" description="Polar residues" evidence="9">
    <location>
        <begin position="336"/>
        <end position="351"/>
    </location>
</feature>
<evidence type="ECO:0000256" key="3">
    <source>
        <dbReference type="ARBA" id="ARBA00022692"/>
    </source>
</evidence>
<feature type="compositionally biased region" description="Basic and acidic residues" evidence="9">
    <location>
        <begin position="224"/>
        <end position="237"/>
    </location>
</feature>
<organism evidence="11 12">
    <name type="scientific">Lasius niger</name>
    <name type="common">Black garden ant</name>
    <dbReference type="NCBI Taxonomy" id="67767"/>
    <lineage>
        <taxon>Eukaryota</taxon>
        <taxon>Metazoa</taxon>
        <taxon>Ecdysozoa</taxon>
        <taxon>Arthropoda</taxon>
        <taxon>Hexapoda</taxon>
        <taxon>Insecta</taxon>
        <taxon>Pterygota</taxon>
        <taxon>Neoptera</taxon>
        <taxon>Endopterygota</taxon>
        <taxon>Hymenoptera</taxon>
        <taxon>Apocrita</taxon>
        <taxon>Aculeata</taxon>
        <taxon>Formicoidea</taxon>
        <taxon>Formicidae</taxon>
        <taxon>Formicinae</taxon>
        <taxon>Lasius</taxon>
        <taxon>Lasius</taxon>
    </lineage>
</organism>
<keyword evidence="3" id="KW-0812">Transmembrane</keyword>
<evidence type="ECO:0000256" key="2">
    <source>
        <dbReference type="ARBA" id="ARBA00022614"/>
    </source>
</evidence>
<feature type="region of interest" description="Disordered" evidence="9">
    <location>
        <begin position="216"/>
        <end position="277"/>
    </location>
</feature>
<dbReference type="OrthoDB" id="676979at2759"/>
<dbReference type="GO" id="GO:0038023">
    <property type="term" value="F:signaling receptor activity"/>
    <property type="evidence" value="ECO:0007669"/>
    <property type="project" value="TreeGrafter"/>
</dbReference>
<sequence length="622" mass="70417">MKNSAVILALIVLLIAFVGDVAASCRKIANEDMLEYFCEGGQPSDLTIVPDTTEKLRITGMPIGRITADTFSRFGGNLWVLGCSHCEITDIDADAFRRLVNLQQLSLNSNHLTTVKASWLEGLDYLTYLDLNYNNIRDIEDDVYRNLPNLVDFRISGNRLRCLNLGEMSHLKDLKRIFLSENSDFACPHAVSKFLENQGVNFEPDPEWKRLASDTIDVPPSYAEEDRRTLHPDKRPEQPNVPYIPSRDGMLHPDHHADYRHRNRRPPTTVRPTTSMQHNEIPRVEPKFPLTRTSPPDSSLRQVMMPYPHSTPETLIAPPAVWKSSEDIRMIGTTDHGPSQTEAHASTYPQHVPTYETTSYPEDYEKVLERLIVSAIESESSTENDHETTAGSDRSSQAGNTIVYPLYVATSNDRERTPHGSIQVTHHSDSDMATVDPWSTDRSSKHPYWTHREHSRPSTESNDRSPPSWSANTPNVWETPYYSGQDPRKMIVDESSNTERVPIVTDPVDQASRWETTTTKVSNVHYVRPSISTSPELMYSPSSSPGEFYRAPYYETAVTMHPPLQDYRETMSINDDLTTTEEPLPDCPDRNSANSSRIRSYIVVLATSIIITVFEHVIAEGF</sequence>
<feature type="region of interest" description="Disordered" evidence="9">
    <location>
        <begin position="377"/>
        <end position="482"/>
    </location>
</feature>
<protein>
    <submittedName>
        <fullName evidence="11">J domain-containing protein</fullName>
    </submittedName>
</protein>
<keyword evidence="6" id="KW-1133">Transmembrane helix</keyword>
<dbReference type="GO" id="GO:0002224">
    <property type="term" value="P:toll-like receptor signaling pathway"/>
    <property type="evidence" value="ECO:0007669"/>
    <property type="project" value="TreeGrafter"/>
</dbReference>
<dbReference type="InterPro" id="IPR001611">
    <property type="entry name" value="Leu-rich_rpt"/>
</dbReference>
<proteinExistence type="predicted"/>
<evidence type="ECO:0000313" key="11">
    <source>
        <dbReference type="EMBL" id="KMQ98451.1"/>
    </source>
</evidence>
<feature type="region of interest" description="Disordered" evidence="9">
    <location>
        <begin position="331"/>
        <end position="351"/>
    </location>
</feature>
<dbReference type="SMART" id="SM00369">
    <property type="entry name" value="LRR_TYP"/>
    <property type="match status" value="3"/>
</dbReference>
<keyword evidence="5" id="KW-0677">Repeat</keyword>
<comment type="caution">
    <text evidence="11">The sequence shown here is derived from an EMBL/GenBank/DDBJ whole genome shotgun (WGS) entry which is preliminary data.</text>
</comment>
<comment type="subcellular location">
    <subcellularLocation>
        <location evidence="1">Membrane</location>
        <topology evidence="1">Single-pass membrane protein</topology>
    </subcellularLocation>
</comment>
<dbReference type="STRING" id="67767.A0A0J7P1B7"/>
<dbReference type="PaxDb" id="67767-A0A0J7P1B7"/>
<feature type="compositionally biased region" description="Polar residues" evidence="9">
    <location>
        <begin position="389"/>
        <end position="400"/>
    </location>
</feature>
<dbReference type="Proteomes" id="UP000036403">
    <property type="component" value="Unassembled WGS sequence"/>
</dbReference>
<evidence type="ECO:0000256" key="9">
    <source>
        <dbReference type="SAM" id="MobiDB-lite"/>
    </source>
</evidence>
<evidence type="ECO:0000256" key="1">
    <source>
        <dbReference type="ARBA" id="ARBA00004167"/>
    </source>
</evidence>
<keyword evidence="4 10" id="KW-0732">Signal</keyword>
<dbReference type="InterPro" id="IPR032675">
    <property type="entry name" value="LRR_dom_sf"/>
</dbReference>
<accession>A0A0J7P1B7</accession>
<feature type="compositionally biased region" description="Polar residues" evidence="9">
    <location>
        <begin position="464"/>
        <end position="476"/>
    </location>
</feature>
<reference evidence="11 12" key="1">
    <citation type="submission" date="2015-04" db="EMBL/GenBank/DDBJ databases">
        <title>Lasius niger genome sequencing.</title>
        <authorList>
            <person name="Konorov E.A."/>
            <person name="Nikitin M.A."/>
            <person name="Kirill M.V."/>
            <person name="Chang P."/>
        </authorList>
    </citation>
    <scope>NUCLEOTIDE SEQUENCE [LARGE SCALE GENOMIC DNA]</scope>
    <source>
        <tissue evidence="11">Whole</tissue>
    </source>
</reference>